<dbReference type="EMBL" id="KZ819299">
    <property type="protein sequence ID" value="PWN96451.1"/>
    <property type="molecule type" value="Genomic_DNA"/>
</dbReference>
<dbReference type="RefSeq" id="XP_025596730.1">
    <property type="nucleotide sequence ID" value="XM_025740308.1"/>
</dbReference>
<organism evidence="13 14">
    <name type="scientific">Tilletiopsis washingtonensis</name>
    <dbReference type="NCBI Taxonomy" id="58919"/>
    <lineage>
        <taxon>Eukaryota</taxon>
        <taxon>Fungi</taxon>
        <taxon>Dikarya</taxon>
        <taxon>Basidiomycota</taxon>
        <taxon>Ustilaginomycotina</taxon>
        <taxon>Exobasidiomycetes</taxon>
        <taxon>Entylomatales</taxon>
        <taxon>Entylomatales incertae sedis</taxon>
        <taxon>Tilletiopsis</taxon>
    </lineage>
</organism>
<dbReference type="GO" id="GO:0016192">
    <property type="term" value="P:vesicle-mediated transport"/>
    <property type="evidence" value="ECO:0007669"/>
    <property type="project" value="TreeGrafter"/>
</dbReference>
<evidence type="ECO:0000313" key="13">
    <source>
        <dbReference type="EMBL" id="PWN96451.1"/>
    </source>
</evidence>
<name>A0A316Z4G7_9BASI</name>
<dbReference type="GeneID" id="37267854"/>
<keyword evidence="6 11" id="KW-0812">Transmembrane</keyword>
<evidence type="ECO:0000256" key="6">
    <source>
        <dbReference type="ARBA" id="ARBA00022692"/>
    </source>
</evidence>
<dbReference type="GO" id="GO:0000022">
    <property type="term" value="P:mitotic spindle elongation"/>
    <property type="evidence" value="ECO:0007669"/>
    <property type="project" value="TreeGrafter"/>
</dbReference>
<dbReference type="OrthoDB" id="166803at2759"/>
<feature type="transmembrane region" description="Helical" evidence="11">
    <location>
        <begin position="108"/>
        <end position="127"/>
    </location>
</feature>
<evidence type="ECO:0000256" key="8">
    <source>
        <dbReference type="ARBA" id="ARBA00023034"/>
    </source>
</evidence>
<evidence type="ECO:0000256" key="1">
    <source>
        <dbReference type="ARBA" id="ARBA00002978"/>
    </source>
</evidence>
<feature type="transmembrane region" description="Helical" evidence="11">
    <location>
        <begin position="21"/>
        <end position="40"/>
    </location>
</feature>
<dbReference type="AlphaFoldDB" id="A0A316Z4G7"/>
<evidence type="ECO:0000256" key="4">
    <source>
        <dbReference type="ARBA" id="ARBA00013533"/>
    </source>
</evidence>
<evidence type="ECO:0000256" key="11">
    <source>
        <dbReference type="SAM" id="Phobius"/>
    </source>
</evidence>
<evidence type="ECO:0000256" key="2">
    <source>
        <dbReference type="ARBA" id="ARBA00004653"/>
    </source>
</evidence>
<dbReference type="Pfam" id="PF09335">
    <property type="entry name" value="VTT_dom"/>
    <property type="match status" value="1"/>
</dbReference>
<dbReference type="InterPro" id="IPR051076">
    <property type="entry name" value="Golgi_membrane_TVP38/TMEM64"/>
</dbReference>
<dbReference type="PANTHER" id="PTHR47549">
    <property type="entry name" value="GOLGI APPARATUS MEMBRANE PROTEIN TVP38-RELATED"/>
    <property type="match status" value="1"/>
</dbReference>
<keyword evidence="9 11" id="KW-0472">Membrane</keyword>
<reference evidence="13 14" key="1">
    <citation type="journal article" date="2018" name="Mol. Biol. Evol.">
        <title>Broad Genomic Sampling Reveals a Smut Pathogenic Ancestry of the Fungal Clade Ustilaginomycotina.</title>
        <authorList>
            <person name="Kijpornyongpan T."/>
            <person name="Mondo S.J."/>
            <person name="Barry K."/>
            <person name="Sandor L."/>
            <person name="Lee J."/>
            <person name="Lipzen A."/>
            <person name="Pangilinan J."/>
            <person name="LaButti K."/>
            <person name="Hainaut M."/>
            <person name="Henrissat B."/>
            <person name="Grigoriev I.V."/>
            <person name="Spatafora J.W."/>
            <person name="Aime M.C."/>
        </authorList>
    </citation>
    <scope>NUCLEOTIDE SEQUENCE [LARGE SCALE GENOMIC DNA]</scope>
    <source>
        <strain evidence="13 14">MCA 4186</strain>
    </source>
</reference>
<keyword evidence="7 11" id="KW-1133">Transmembrane helix</keyword>
<proteinExistence type="inferred from homology"/>
<evidence type="ECO:0000313" key="14">
    <source>
        <dbReference type="Proteomes" id="UP000245946"/>
    </source>
</evidence>
<dbReference type="PANTHER" id="PTHR47549:SF1">
    <property type="entry name" value="GOLGI APPARATUS MEMBRANE PROTEIN TVP38"/>
    <property type="match status" value="1"/>
</dbReference>
<keyword evidence="8" id="KW-0333">Golgi apparatus</keyword>
<dbReference type="GO" id="GO:0000139">
    <property type="term" value="C:Golgi membrane"/>
    <property type="evidence" value="ECO:0007669"/>
    <property type="project" value="UniProtKB-SubCell"/>
</dbReference>
<dbReference type="InterPro" id="IPR032816">
    <property type="entry name" value="VTT_dom"/>
</dbReference>
<accession>A0A316Z4G7</accession>
<keyword evidence="14" id="KW-1185">Reference proteome</keyword>
<evidence type="ECO:0000256" key="3">
    <source>
        <dbReference type="ARBA" id="ARBA00008640"/>
    </source>
</evidence>
<feature type="region of interest" description="Disordered" evidence="10">
    <location>
        <begin position="269"/>
        <end position="301"/>
    </location>
</feature>
<gene>
    <name evidence="13" type="ORF">FA09DRAFT_299851</name>
</gene>
<feature type="domain" description="VTT" evidence="12">
    <location>
        <begin position="104"/>
        <end position="212"/>
    </location>
</feature>
<dbReference type="STRING" id="58919.A0A316Z4G7"/>
<feature type="compositionally biased region" description="Basic and acidic residues" evidence="10">
    <location>
        <begin position="269"/>
        <end position="281"/>
    </location>
</feature>
<evidence type="ECO:0000256" key="9">
    <source>
        <dbReference type="ARBA" id="ARBA00023136"/>
    </source>
</evidence>
<sequence>MGNVLRWLLYRWRTASRAARFGVVVLALLYGGLTLAFVILGPQRTAQMLASAGTYISSSPHGKLGLLLGLFLTALPPLPGYGTAITLCGLAYGSPASPPVGTHGLFEAWSLAAAGCLGGATMSFLIMRGMLRGPGRHWLWVKGIRDDRRWVAMEAAVRGRGTGMVVLIRFCPFPFCYSNLFFAAMSSVSLLQFMLATALITPKLAIHVYIGARMFELLDSNARDHLDWRGRLLNAAYIVIGDLVGFGTGWYVWRETQSILRAYETEEARRGSEEGEADTDRLLITTPDDEVPPLLPSIPRA</sequence>
<evidence type="ECO:0000256" key="10">
    <source>
        <dbReference type="SAM" id="MobiDB-lite"/>
    </source>
</evidence>
<comment type="subcellular location">
    <subcellularLocation>
        <location evidence="2">Golgi apparatus membrane</location>
        <topology evidence="2">Multi-pass membrane protein</topology>
    </subcellularLocation>
</comment>
<protein>
    <recommendedName>
        <fullName evidence="4">Golgi apparatus membrane protein TVP38</fullName>
    </recommendedName>
    <alternativeName>
        <fullName evidence="5">Golgi apparatus membrane protein tvp38</fullName>
    </alternativeName>
</protein>
<comment type="similarity">
    <text evidence="3">Belongs to the TVP38/TMEM64 family.</text>
</comment>
<evidence type="ECO:0000259" key="12">
    <source>
        <dbReference type="Pfam" id="PF09335"/>
    </source>
</evidence>
<feature type="transmembrane region" description="Helical" evidence="11">
    <location>
        <begin position="190"/>
        <end position="212"/>
    </location>
</feature>
<feature type="transmembrane region" description="Helical" evidence="11">
    <location>
        <begin position="166"/>
        <end position="184"/>
    </location>
</feature>
<feature type="transmembrane region" description="Helical" evidence="11">
    <location>
        <begin position="232"/>
        <end position="253"/>
    </location>
</feature>
<evidence type="ECO:0000256" key="5">
    <source>
        <dbReference type="ARBA" id="ARBA00020673"/>
    </source>
</evidence>
<dbReference type="Proteomes" id="UP000245946">
    <property type="component" value="Unassembled WGS sequence"/>
</dbReference>
<comment type="function">
    <text evidence="1">Golgi membrane protein involved in vesicular trafficking and spindle migration.</text>
</comment>
<evidence type="ECO:0000256" key="7">
    <source>
        <dbReference type="ARBA" id="ARBA00022989"/>
    </source>
</evidence>